<sequence>MADFLHTSGTKILNENNEQVFLRGVGMGNQVWETENVPLNHHSEIDYERIKDMGMNAVRFYINLGTLQEDVSPFNNKVEGEGWKWLDQNIAWAKKYDIYLILNLHIVPGGFQSMGDGDALWKDAVFQQKITSFWKKVAKKYKNKSQIAGFGLLNEPVPTDSIAQWQSFAQHLVDEIRKIDKNHIVFVERCREIKGNPEEDINLNFPLLKGDNLVYEFHTFQPYGYTHQLLEWAGLGDKGSYPDLTITQYINELNGANITQQTAYKRDKSYLKAVIERFVKWGSTHEVPLYMGEFGSCIPSFKNGKGGLEWVRDMLTIAHKNNLSYTYHAYHEDSYGLYYGAKHLPAPEASNKELIDLFKSVL</sequence>
<keyword evidence="10" id="KW-1185">Reference proteome</keyword>
<evidence type="ECO:0000259" key="8">
    <source>
        <dbReference type="Pfam" id="PF00150"/>
    </source>
</evidence>
<keyword evidence="4" id="KW-0119">Carbohydrate metabolism</keyword>
<dbReference type="PANTHER" id="PTHR31297">
    <property type="entry name" value="GLUCAN ENDO-1,6-BETA-GLUCOSIDASE B"/>
    <property type="match status" value="1"/>
</dbReference>
<dbReference type="Gene3D" id="3.20.20.80">
    <property type="entry name" value="Glycosidases"/>
    <property type="match status" value="1"/>
</dbReference>
<organism evidence="9 10">
    <name type="scientific">Saonia flava</name>
    <dbReference type="NCBI Taxonomy" id="523696"/>
    <lineage>
        <taxon>Bacteria</taxon>
        <taxon>Pseudomonadati</taxon>
        <taxon>Bacteroidota</taxon>
        <taxon>Flavobacteriia</taxon>
        <taxon>Flavobacteriales</taxon>
        <taxon>Flavobacteriaceae</taxon>
        <taxon>Saonia</taxon>
    </lineage>
</organism>
<dbReference type="AlphaFoldDB" id="A0A846R025"/>
<comment type="similarity">
    <text evidence="1 7">Belongs to the glycosyl hydrolase 5 (cellulase A) family.</text>
</comment>
<reference evidence="9 10" key="1">
    <citation type="submission" date="2020-03" db="EMBL/GenBank/DDBJ databases">
        <title>Genomic Encyclopedia of Type Strains, Phase IV (KMG-IV): sequencing the most valuable type-strain genomes for metagenomic binning, comparative biology and taxonomic classification.</title>
        <authorList>
            <person name="Goeker M."/>
        </authorList>
    </citation>
    <scope>NUCLEOTIDE SEQUENCE [LARGE SCALE GENOMIC DNA]</scope>
    <source>
        <strain evidence="9 10">DSM 29762</strain>
    </source>
</reference>
<keyword evidence="2 7" id="KW-0378">Hydrolase</keyword>
<dbReference type="Pfam" id="PF00150">
    <property type="entry name" value="Cellulase"/>
    <property type="match status" value="1"/>
</dbReference>
<keyword evidence="3" id="KW-0136">Cellulose degradation</keyword>
<evidence type="ECO:0000256" key="1">
    <source>
        <dbReference type="ARBA" id="ARBA00005641"/>
    </source>
</evidence>
<protein>
    <submittedName>
        <fullName evidence="9">Aryl-phospho-beta-D-glucosidase BglC (GH1 family)</fullName>
    </submittedName>
</protein>
<evidence type="ECO:0000256" key="6">
    <source>
        <dbReference type="ARBA" id="ARBA00023326"/>
    </source>
</evidence>
<dbReference type="GO" id="GO:0030245">
    <property type="term" value="P:cellulose catabolic process"/>
    <property type="evidence" value="ECO:0007669"/>
    <property type="project" value="UniProtKB-KW"/>
</dbReference>
<dbReference type="InterPro" id="IPR001547">
    <property type="entry name" value="Glyco_hydro_5"/>
</dbReference>
<evidence type="ECO:0000256" key="3">
    <source>
        <dbReference type="ARBA" id="ARBA00023001"/>
    </source>
</evidence>
<dbReference type="GO" id="GO:0008422">
    <property type="term" value="F:beta-glucosidase activity"/>
    <property type="evidence" value="ECO:0007669"/>
    <property type="project" value="TreeGrafter"/>
</dbReference>
<evidence type="ECO:0000256" key="2">
    <source>
        <dbReference type="ARBA" id="ARBA00022801"/>
    </source>
</evidence>
<evidence type="ECO:0000256" key="4">
    <source>
        <dbReference type="ARBA" id="ARBA00023277"/>
    </source>
</evidence>
<evidence type="ECO:0000313" key="9">
    <source>
        <dbReference type="EMBL" id="NJB71265.1"/>
    </source>
</evidence>
<proteinExistence type="inferred from homology"/>
<keyword evidence="5 7" id="KW-0326">Glycosidase</keyword>
<keyword evidence="6" id="KW-0624">Polysaccharide degradation</keyword>
<dbReference type="Proteomes" id="UP000590442">
    <property type="component" value="Unassembled WGS sequence"/>
</dbReference>
<dbReference type="InterPro" id="IPR017853">
    <property type="entry name" value="GH"/>
</dbReference>
<comment type="caution">
    <text evidence="9">The sequence shown here is derived from an EMBL/GenBank/DDBJ whole genome shotgun (WGS) entry which is preliminary data.</text>
</comment>
<gene>
    <name evidence="9" type="ORF">GGR42_001727</name>
</gene>
<dbReference type="GO" id="GO:0009986">
    <property type="term" value="C:cell surface"/>
    <property type="evidence" value="ECO:0007669"/>
    <property type="project" value="TreeGrafter"/>
</dbReference>
<dbReference type="EMBL" id="JAATJJ010000001">
    <property type="protein sequence ID" value="NJB71265.1"/>
    <property type="molecule type" value="Genomic_DNA"/>
</dbReference>
<dbReference type="PANTHER" id="PTHR31297:SF41">
    <property type="entry name" value="ENDOGLUCANASE, PUTATIVE (AFU_ORTHOLOGUE AFUA_5G01830)-RELATED"/>
    <property type="match status" value="1"/>
</dbReference>
<dbReference type="RefSeq" id="WP_167962867.1">
    <property type="nucleotide sequence ID" value="NZ_JAATJJ010000001.1"/>
</dbReference>
<feature type="domain" description="Glycoside hydrolase family 5" evidence="8">
    <location>
        <begin position="32"/>
        <end position="331"/>
    </location>
</feature>
<dbReference type="InterPro" id="IPR050386">
    <property type="entry name" value="Glycosyl_hydrolase_5"/>
</dbReference>
<name>A0A846R025_9FLAO</name>
<evidence type="ECO:0000313" key="10">
    <source>
        <dbReference type="Proteomes" id="UP000590442"/>
    </source>
</evidence>
<dbReference type="GO" id="GO:0005576">
    <property type="term" value="C:extracellular region"/>
    <property type="evidence" value="ECO:0007669"/>
    <property type="project" value="TreeGrafter"/>
</dbReference>
<dbReference type="SUPFAM" id="SSF51445">
    <property type="entry name" value="(Trans)glycosidases"/>
    <property type="match status" value="1"/>
</dbReference>
<accession>A0A846R025</accession>
<evidence type="ECO:0000256" key="5">
    <source>
        <dbReference type="ARBA" id="ARBA00023295"/>
    </source>
</evidence>
<evidence type="ECO:0000256" key="7">
    <source>
        <dbReference type="RuleBase" id="RU361153"/>
    </source>
</evidence>